<evidence type="ECO:0000313" key="2">
    <source>
        <dbReference type="Proteomes" id="UP000663852"/>
    </source>
</evidence>
<dbReference type="AlphaFoldDB" id="A0A814PAQ9"/>
<name>A0A814PAQ9_ADIRI</name>
<dbReference type="Proteomes" id="UP000663852">
    <property type="component" value="Unassembled WGS sequence"/>
</dbReference>
<accession>A0A814PAQ9</accession>
<proteinExistence type="predicted"/>
<reference evidence="1" key="1">
    <citation type="submission" date="2021-02" db="EMBL/GenBank/DDBJ databases">
        <authorList>
            <person name="Nowell W R."/>
        </authorList>
    </citation>
    <scope>NUCLEOTIDE SEQUENCE</scope>
</reference>
<sequence length="99" mass="11651">MRTYSKFERRVQLVLIVLYSIQKEENGNVRYWTQSPLRLARIIDLYAFEKSVRSINRARRTSLAQRPTIVVILLCTVIEFTTTVTDLPLITITKYLLCQ</sequence>
<gene>
    <name evidence="1" type="ORF">EDS130_LOCUS20201</name>
</gene>
<dbReference type="EMBL" id="CAJNOJ010000099">
    <property type="protein sequence ID" value="CAF1105242.1"/>
    <property type="molecule type" value="Genomic_DNA"/>
</dbReference>
<evidence type="ECO:0000313" key="1">
    <source>
        <dbReference type="EMBL" id="CAF1105242.1"/>
    </source>
</evidence>
<protein>
    <submittedName>
        <fullName evidence="1">Uncharacterized protein</fullName>
    </submittedName>
</protein>
<comment type="caution">
    <text evidence="1">The sequence shown here is derived from an EMBL/GenBank/DDBJ whole genome shotgun (WGS) entry which is preliminary data.</text>
</comment>
<organism evidence="1 2">
    <name type="scientific">Adineta ricciae</name>
    <name type="common">Rotifer</name>
    <dbReference type="NCBI Taxonomy" id="249248"/>
    <lineage>
        <taxon>Eukaryota</taxon>
        <taxon>Metazoa</taxon>
        <taxon>Spiralia</taxon>
        <taxon>Gnathifera</taxon>
        <taxon>Rotifera</taxon>
        <taxon>Eurotatoria</taxon>
        <taxon>Bdelloidea</taxon>
        <taxon>Adinetida</taxon>
        <taxon>Adinetidae</taxon>
        <taxon>Adineta</taxon>
    </lineage>
</organism>